<gene>
    <name evidence="1" type="ORF">C7U55_06380</name>
</gene>
<dbReference type="GeneID" id="77470717"/>
<dbReference type="AlphaFoldDB" id="A0A2T3FZ09"/>
<sequence>MTLEEAIEHCKEKSKGDCECAKEHEQLAQWLIDYKKIKERVAPMQPDFNHDEDTYECPCCGKTYETYYDGYLKKFCCECGQTLDWRVEE</sequence>
<keyword evidence="2" id="KW-1185">Reference proteome</keyword>
<comment type="caution">
    <text evidence="1">The sequence shown here is derived from an EMBL/GenBank/DDBJ whole genome shotgun (WGS) entry which is preliminary data.</text>
</comment>
<dbReference type="RefSeq" id="WP_106987842.1">
    <property type="nucleotide sequence ID" value="NZ_PYLP01000006.1"/>
</dbReference>
<name>A0A2T3FZ09_9FIRM</name>
<dbReference type="Proteomes" id="UP000241201">
    <property type="component" value="Unassembled WGS sequence"/>
</dbReference>
<reference evidence="2" key="1">
    <citation type="submission" date="2018-03" db="EMBL/GenBank/DDBJ databases">
        <title>Lachnoclostridium SNUG30370 gen.nov., sp.nov., isolated from human faeces.</title>
        <authorList>
            <person name="Seo B."/>
            <person name="Jeon K."/>
            <person name="Ko G."/>
        </authorList>
    </citation>
    <scope>NUCLEOTIDE SEQUENCE [LARGE SCALE GENOMIC DNA]</scope>
    <source>
        <strain evidence="2">SNUG30370</strain>
    </source>
</reference>
<dbReference type="EMBL" id="PYLP01000006">
    <property type="protein sequence ID" value="PST40535.1"/>
    <property type="molecule type" value="Genomic_DNA"/>
</dbReference>
<evidence type="ECO:0000313" key="1">
    <source>
        <dbReference type="EMBL" id="PST40535.1"/>
    </source>
</evidence>
<proteinExistence type="predicted"/>
<organism evidence="1 2">
    <name type="scientific">Faecalibacillus faecis</name>
    <dbReference type="NCBI Taxonomy" id="1982628"/>
    <lineage>
        <taxon>Bacteria</taxon>
        <taxon>Bacillati</taxon>
        <taxon>Bacillota</taxon>
        <taxon>Erysipelotrichia</taxon>
        <taxon>Erysipelotrichales</taxon>
        <taxon>Coprobacillaceae</taxon>
        <taxon>Faecalibacillus</taxon>
    </lineage>
</organism>
<evidence type="ECO:0000313" key="2">
    <source>
        <dbReference type="Proteomes" id="UP000241201"/>
    </source>
</evidence>
<protein>
    <submittedName>
        <fullName evidence="1">Uncharacterized protein</fullName>
    </submittedName>
</protein>
<accession>A0A2T3FZ09</accession>